<proteinExistence type="predicted"/>
<dbReference type="EMBL" id="CM041545">
    <property type="protein sequence ID" value="KAI3362509.1"/>
    <property type="molecule type" value="Genomic_DNA"/>
</dbReference>
<reference evidence="1" key="1">
    <citation type="submission" date="2022-04" db="EMBL/GenBank/DDBJ databases">
        <title>Jade perch genome.</title>
        <authorList>
            <person name="Chao B."/>
        </authorList>
    </citation>
    <scope>NUCLEOTIDE SEQUENCE</scope>
    <source>
        <strain evidence="1">CB-2022</strain>
    </source>
</reference>
<feature type="non-terminal residue" evidence="1">
    <location>
        <position position="339"/>
    </location>
</feature>
<gene>
    <name evidence="1" type="ORF">L3Q82_012793</name>
</gene>
<evidence type="ECO:0000313" key="2">
    <source>
        <dbReference type="Proteomes" id="UP000831701"/>
    </source>
</evidence>
<organism evidence="1 2">
    <name type="scientific">Scortum barcoo</name>
    <name type="common">barcoo grunter</name>
    <dbReference type="NCBI Taxonomy" id="214431"/>
    <lineage>
        <taxon>Eukaryota</taxon>
        <taxon>Metazoa</taxon>
        <taxon>Chordata</taxon>
        <taxon>Craniata</taxon>
        <taxon>Vertebrata</taxon>
        <taxon>Euteleostomi</taxon>
        <taxon>Actinopterygii</taxon>
        <taxon>Neopterygii</taxon>
        <taxon>Teleostei</taxon>
        <taxon>Neoteleostei</taxon>
        <taxon>Acanthomorphata</taxon>
        <taxon>Eupercaria</taxon>
        <taxon>Centrarchiformes</taxon>
        <taxon>Terapontoidei</taxon>
        <taxon>Terapontidae</taxon>
        <taxon>Scortum</taxon>
    </lineage>
</organism>
<sequence>MKTLERLFLSLLRPQVQHAQDRLQFAYQPGVGVEDAILYLLHRAHSHLDKGSGTTTVHVGLKDIKSDTVVSSTGAPQGTVLAPLLFTLYTSDFCYNSELCHIQKYADDTAIVGCIRDDREEEYRRLVGDFAAWCHTNHLQLNTSKTKELVIDFGRSRPRPRPVLLEGAEVEAVDSYRYLGLWLDNKLDWTTHTSHLYGKTQGRMYFLRRLRSFNICSKLLQMFYQSVVASVLFYTVVCWGGSISKKDTSRLDKLIRRAGSVVGTKLDSMVTVAESRTLDKLLDIMDNASHPLHTVISNQRSLFSERLLLPKCRTNRLKNSFVPSCHHALQLLTWGEEDI</sequence>
<name>A0ACB8W3Y6_9TELE</name>
<comment type="caution">
    <text evidence="1">The sequence shown here is derived from an EMBL/GenBank/DDBJ whole genome shotgun (WGS) entry which is preliminary data.</text>
</comment>
<evidence type="ECO:0000313" key="1">
    <source>
        <dbReference type="EMBL" id="KAI3362509.1"/>
    </source>
</evidence>
<accession>A0ACB8W3Y6</accession>
<protein>
    <submittedName>
        <fullName evidence="1">Uncharacterized protein</fullName>
    </submittedName>
</protein>
<dbReference type="Proteomes" id="UP000831701">
    <property type="component" value="Chromosome 15"/>
</dbReference>
<keyword evidence="2" id="KW-1185">Reference proteome</keyword>